<gene>
    <name evidence="1" type="ORF">PHYBLDRAFT_159616</name>
</gene>
<protein>
    <submittedName>
        <fullName evidence="1">Uncharacterized protein</fullName>
    </submittedName>
</protein>
<sequence>MKAIIFILYTDSIHKYTLADEMGKCLNLLNEQIQFCELLDTHESGQIVDKLYYSLGIQQVPSIQEVLLDSAFALMLNGTFPTWVSELLEKTKDKTDFRITSMMCKGLIDNMSSSCMSSYMKTD</sequence>
<proteinExistence type="predicted"/>
<dbReference type="EMBL" id="KV440989">
    <property type="protein sequence ID" value="OAD70213.1"/>
    <property type="molecule type" value="Genomic_DNA"/>
</dbReference>
<dbReference type="GeneID" id="28994925"/>
<name>A0A162TVR8_PHYB8</name>
<accession>A0A162TVR8</accession>
<reference evidence="2" key="1">
    <citation type="submission" date="2015-06" db="EMBL/GenBank/DDBJ databases">
        <title>Expansion of signal transduction pathways in fungi by whole-genome duplication.</title>
        <authorList>
            <consortium name="DOE Joint Genome Institute"/>
            <person name="Corrochano L.M."/>
            <person name="Kuo A."/>
            <person name="Marcet-Houben M."/>
            <person name="Polaino S."/>
            <person name="Salamov A."/>
            <person name="Villalobos J.M."/>
            <person name="Alvarez M.I."/>
            <person name="Avalos J."/>
            <person name="Benito E.P."/>
            <person name="Benoit I."/>
            <person name="Burger G."/>
            <person name="Camino L.P."/>
            <person name="Canovas D."/>
            <person name="Cerda-Olmedo E."/>
            <person name="Cheng J.-F."/>
            <person name="Dominguez A."/>
            <person name="Elias M."/>
            <person name="Eslava A.P."/>
            <person name="Glaser F."/>
            <person name="Grimwood J."/>
            <person name="Gutierrez G."/>
            <person name="Heitman J."/>
            <person name="Henrissat B."/>
            <person name="Iturriaga E.A."/>
            <person name="Lang B.F."/>
            <person name="Lavin J.L."/>
            <person name="Lee S."/>
            <person name="Li W."/>
            <person name="Lindquist E."/>
            <person name="Lopez-Garcia S."/>
            <person name="Luque E.M."/>
            <person name="Marcos A.T."/>
            <person name="Martin J."/>
            <person name="McCluskey K."/>
            <person name="Medina H.R."/>
            <person name="Miralles-Duran A."/>
            <person name="Miyazaki A."/>
            <person name="Munoz-Torres E."/>
            <person name="Oguiza J.A."/>
            <person name="Ohm R."/>
            <person name="Olmedo M."/>
            <person name="Orejas M."/>
            <person name="Ortiz-Castellanos L."/>
            <person name="Pisabarro A.G."/>
            <person name="Rodriguez-Romero J."/>
            <person name="Ruiz-Herrera J."/>
            <person name="Ruiz-Vazquez R."/>
            <person name="Sanz C."/>
            <person name="Schackwitz W."/>
            <person name="Schmutz J."/>
            <person name="Shahriari M."/>
            <person name="Shelest E."/>
            <person name="Silva-Franco F."/>
            <person name="Soanes D."/>
            <person name="Syed K."/>
            <person name="Tagua V.G."/>
            <person name="Talbot N.J."/>
            <person name="Thon M."/>
            <person name="De vries R.P."/>
            <person name="Wiebenga A."/>
            <person name="Yadav J.S."/>
            <person name="Braun E.L."/>
            <person name="Baker S."/>
            <person name="Garre V."/>
            <person name="Horwitz B."/>
            <person name="Torres-Martinez S."/>
            <person name="Idnurm A."/>
            <person name="Herrera-Estrella A."/>
            <person name="Gabaldon T."/>
            <person name="Grigoriev I.V."/>
        </authorList>
    </citation>
    <scope>NUCLEOTIDE SEQUENCE [LARGE SCALE GENOMIC DNA]</scope>
    <source>
        <strain evidence="2">NRRL 1555(-)</strain>
    </source>
</reference>
<dbReference type="RefSeq" id="XP_018288253.1">
    <property type="nucleotide sequence ID" value="XM_018434019.1"/>
</dbReference>
<evidence type="ECO:0000313" key="1">
    <source>
        <dbReference type="EMBL" id="OAD70213.1"/>
    </source>
</evidence>
<dbReference type="AlphaFoldDB" id="A0A162TVR8"/>
<dbReference type="Proteomes" id="UP000077315">
    <property type="component" value="Unassembled WGS sequence"/>
</dbReference>
<organism evidence="1 2">
    <name type="scientific">Phycomyces blakesleeanus (strain ATCC 8743b / DSM 1359 / FGSC 10004 / NBRC 33097 / NRRL 1555)</name>
    <dbReference type="NCBI Taxonomy" id="763407"/>
    <lineage>
        <taxon>Eukaryota</taxon>
        <taxon>Fungi</taxon>
        <taxon>Fungi incertae sedis</taxon>
        <taxon>Mucoromycota</taxon>
        <taxon>Mucoromycotina</taxon>
        <taxon>Mucoromycetes</taxon>
        <taxon>Mucorales</taxon>
        <taxon>Phycomycetaceae</taxon>
        <taxon>Phycomyces</taxon>
    </lineage>
</organism>
<dbReference type="InParanoid" id="A0A162TVR8"/>
<keyword evidence="2" id="KW-1185">Reference proteome</keyword>
<evidence type="ECO:0000313" key="2">
    <source>
        <dbReference type="Proteomes" id="UP000077315"/>
    </source>
</evidence>
<dbReference type="VEuPathDB" id="FungiDB:PHYBLDRAFT_159616"/>